<reference evidence="10 11" key="1">
    <citation type="submission" date="2021-06" db="EMBL/GenBank/DDBJ databases">
        <authorList>
            <person name="Grouzdev D.S."/>
            <person name="Koziaeva V."/>
        </authorList>
    </citation>
    <scope>NUCLEOTIDE SEQUENCE [LARGE SCALE GENOMIC DNA]</scope>
    <source>
        <strain evidence="10 11">22</strain>
    </source>
</reference>
<dbReference type="PANTHER" id="PTHR19139">
    <property type="entry name" value="AQUAPORIN TRANSPORTER"/>
    <property type="match status" value="1"/>
</dbReference>
<feature type="transmembrane region" description="Helical" evidence="9">
    <location>
        <begin position="192"/>
        <end position="220"/>
    </location>
</feature>
<feature type="transmembrane region" description="Helical" evidence="9">
    <location>
        <begin position="37"/>
        <end position="59"/>
    </location>
</feature>
<dbReference type="InterPro" id="IPR000425">
    <property type="entry name" value="MIP"/>
</dbReference>
<dbReference type="InterPro" id="IPR034294">
    <property type="entry name" value="Aquaporin_transptr"/>
</dbReference>
<dbReference type="AlphaFoldDB" id="A0A947D9F0"/>
<accession>A0A947D9F0</accession>
<evidence type="ECO:0000256" key="9">
    <source>
        <dbReference type="SAM" id="Phobius"/>
    </source>
</evidence>
<comment type="caution">
    <text evidence="10">The sequence shown here is derived from an EMBL/GenBank/DDBJ whole genome shotgun (WGS) entry which is preliminary data.</text>
</comment>
<dbReference type="PRINTS" id="PR00783">
    <property type="entry name" value="MINTRINSICP"/>
</dbReference>
<evidence type="ECO:0000313" key="10">
    <source>
        <dbReference type="EMBL" id="MBT9292031.1"/>
    </source>
</evidence>
<evidence type="ECO:0000256" key="5">
    <source>
        <dbReference type="ARBA" id="ARBA00022692"/>
    </source>
</evidence>
<feature type="transmembrane region" description="Helical" evidence="9">
    <location>
        <begin position="158"/>
        <end position="180"/>
    </location>
</feature>
<dbReference type="Gene3D" id="1.20.1080.10">
    <property type="entry name" value="Glycerol uptake facilitator protein"/>
    <property type="match status" value="1"/>
</dbReference>
<keyword evidence="7 9" id="KW-0472">Membrane</keyword>
<dbReference type="GO" id="GO:0005886">
    <property type="term" value="C:plasma membrane"/>
    <property type="evidence" value="ECO:0007669"/>
    <property type="project" value="UniProtKB-SubCell"/>
</dbReference>
<keyword evidence="6 9" id="KW-1133">Transmembrane helix</keyword>
<dbReference type="Proteomes" id="UP000766595">
    <property type="component" value="Unassembled WGS sequence"/>
</dbReference>
<comment type="similarity">
    <text evidence="2 8">Belongs to the MIP/aquaporin (TC 1.A.8) family.</text>
</comment>
<dbReference type="InterPro" id="IPR023271">
    <property type="entry name" value="Aquaporin-like"/>
</dbReference>
<comment type="subcellular location">
    <subcellularLocation>
        <location evidence="1">Cell membrane</location>
        <topology evidence="1">Multi-pass membrane protein</topology>
    </subcellularLocation>
</comment>
<dbReference type="SUPFAM" id="SSF81338">
    <property type="entry name" value="Aquaporin-like"/>
    <property type="match status" value="1"/>
</dbReference>
<dbReference type="PROSITE" id="PS00221">
    <property type="entry name" value="MIP"/>
    <property type="match status" value="1"/>
</dbReference>
<dbReference type="InterPro" id="IPR022357">
    <property type="entry name" value="MIP_CS"/>
</dbReference>
<evidence type="ECO:0000256" key="3">
    <source>
        <dbReference type="ARBA" id="ARBA00022448"/>
    </source>
</evidence>
<protein>
    <submittedName>
        <fullName evidence="10">MIP family channel protein</fullName>
    </submittedName>
</protein>
<evidence type="ECO:0000256" key="2">
    <source>
        <dbReference type="ARBA" id="ARBA00006175"/>
    </source>
</evidence>
<dbReference type="Pfam" id="PF00230">
    <property type="entry name" value="MIP"/>
    <property type="match status" value="1"/>
</dbReference>
<evidence type="ECO:0000256" key="1">
    <source>
        <dbReference type="ARBA" id="ARBA00004651"/>
    </source>
</evidence>
<name>A0A947D9F0_9HYPH</name>
<keyword evidence="3 8" id="KW-0813">Transport</keyword>
<dbReference type="NCBIfam" id="TIGR00861">
    <property type="entry name" value="MIP"/>
    <property type="match status" value="1"/>
</dbReference>
<keyword evidence="11" id="KW-1185">Reference proteome</keyword>
<dbReference type="RefSeq" id="WP_261970546.1">
    <property type="nucleotide sequence ID" value="NZ_JAHHZF010000011.1"/>
</dbReference>
<feature type="transmembrane region" description="Helical" evidence="9">
    <location>
        <begin position="131"/>
        <end position="151"/>
    </location>
</feature>
<dbReference type="EMBL" id="JAHHZF010000011">
    <property type="protein sequence ID" value="MBT9292031.1"/>
    <property type="molecule type" value="Genomic_DNA"/>
</dbReference>
<keyword evidence="4" id="KW-1003">Cell membrane</keyword>
<sequence length="229" mass="22826">MKKYIAEVVGTFILVFIGVGSVVAGGLGGVLPLGQVGIGLCFGLAVTAAAYSIGPVSGAHLNPAVTVGAFLAGRMSVADVIPYIIAQLVGATLASVVLLLAVSGKAGGYDVATLGFGQNGWDPVKGFSMTSAFVIEVVATFVFVTVILGVTHPKHTTILAGLVIGLTLAILHMAFIPVSGNSLNPARAFGPALFAGAGALGQLWLYIVAPLIGGALAGIVSRTGLLSAD</sequence>
<evidence type="ECO:0000256" key="6">
    <source>
        <dbReference type="ARBA" id="ARBA00022989"/>
    </source>
</evidence>
<organism evidence="10 11">
    <name type="scientific">Prosthecodimorpha staleyi</name>
    <dbReference type="NCBI Taxonomy" id="2840188"/>
    <lineage>
        <taxon>Bacteria</taxon>
        <taxon>Pseudomonadati</taxon>
        <taxon>Pseudomonadota</taxon>
        <taxon>Alphaproteobacteria</taxon>
        <taxon>Hyphomicrobiales</taxon>
        <taxon>Ancalomicrobiaceae</taxon>
        <taxon>Prosthecodimorpha</taxon>
    </lineage>
</organism>
<evidence type="ECO:0000256" key="8">
    <source>
        <dbReference type="RuleBase" id="RU000477"/>
    </source>
</evidence>
<gene>
    <name evidence="10" type="ORF">KL771_21385</name>
</gene>
<evidence type="ECO:0000256" key="7">
    <source>
        <dbReference type="ARBA" id="ARBA00023136"/>
    </source>
</evidence>
<dbReference type="GO" id="GO:0015250">
    <property type="term" value="F:water channel activity"/>
    <property type="evidence" value="ECO:0007669"/>
    <property type="project" value="TreeGrafter"/>
</dbReference>
<evidence type="ECO:0000313" key="11">
    <source>
        <dbReference type="Proteomes" id="UP000766595"/>
    </source>
</evidence>
<feature type="transmembrane region" description="Helical" evidence="9">
    <location>
        <begin position="12"/>
        <end position="31"/>
    </location>
</feature>
<dbReference type="PANTHER" id="PTHR19139:SF199">
    <property type="entry name" value="MIP17260P"/>
    <property type="match status" value="1"/>
</dbReference>
<evidence type="ECO:0000256" key="4">
    <source>
        <dbReference type="ARBA" id="ARBA00022475"/>
    </source>
</evidence>
<keyword evidence="5 8" id="KW-0812">Transmembrane</keyword>
<feature type="transmembrane region" description="Helical" evidence="9">
    <location>
        <begin position="80"/>
        <end position="102"/>
    </location>
</feature>
<proteinExistence type="inferred from homology"/>